<dbReference type="InterPro" id="IPR027417">
    <property type="entry name" value="P-loop_NTPase"/>
</dbReference>
<dbReference type="PANTHER" id="PTHR35894:SF1">
    <property type="entry name" value="PHOSPHORIBULOKINASE _ URIDINE KINASE FAMILY"/>
    <property type="match status" value="1"/>
</dbReference>
<evidence type="ECO:0000259" key="1">
    <source>
        <dbReference type="SMART" id="SM00382"/>
    </source>
</evidence>
<dbReference type="GO" id="GO:0016887">
    <property type="term" value="F:ATP hydrolysis activity"/>
    <property type="evidence" value="ECO:0007669"/>
    <property type="project" value="InterPro"/>
</dbReference>
<dbReference type="OrthoDB" id="9783370at2"/>
<keyword evidence="3" id="KW-1185">Reference proteome</keyword>
<dbReference type="Pfam" id="PF13401">
    <property type="entry name" value="AAA_22"/>
    <property type="match status" value="1"/>
</dbReference>
<name>A0A369VPR4_9SPHN</name>
<dbReference type="AlphaFoldDB" id="A0A369VPR4"/>
<accession>A0A369VPR4</accession>
<evidence type="ECO:0000313" key="2">
    <source>
        <dbReference type="EMBL" id="RDE04378.1"/>
    </source>
</evidence>
<gene>
    <name evidence="2" type="ORF">DVW87_15730</name>
</gene>
<dbReference type="Gene3D" id="3.40.50.300">
    <property type="entry name" value="P-loop containing nucleotide triphosphate hydrolases"/>
    <property type="match status" value="1"/>
</dbReference>
<reference evidence="2 3" key="1">
    <citation type="submission" date="2018-07" db="EMBL/GenBank/DDBJ databases">
        <title>a novel species of Sphingomonas isolated from the rhizosphere soil of Araceae plant.</title>
        <authorList>
            <person name="Zhiyong W."/>
            <person name="Qinglan Z."/>
            <person name="Zhiwei F."/>
            <person name="Ding X."/>
            <person name="Gejiao W."/>
            <person name="Shixue Z."/>
        </authorList>
    </citation>
    <scope>NUCLEOTIDE SEQUENCE [LARGE SCALE GENOMIC DNA]</scope>
    <source>
        <strain evidence="2 3">WZY 27</strain>
    </source>
</reference>
<dbReference type="InterPro" id="IPR052026">
    <property type="entry name" value="ExeA_AAA_ATPase_DNA-bind"/>
</dbReference>
<evidence type="ECO:0000313" key="3">
    <source>
        <dbReference type="Proteomes" id="UP000253918"/>
    </source>
</evidence>
<dbReference type="PANTHER" id="PTHR35894">
    <property type="entry name" value="GENERAL SECRETION PATHWAY PROTEIN A-RELATED"/>
    <property type="match status" value="1"/>
</dbReference>
<dbReference type="RefSeq" id="WP_114688794.1">
    <property type="nucleotide sequence ID" value="NZ_QQNB01000004.1"/>
</dbReference>
<dbReference type="SUPFAM" id="SSF52540">
    <property type="entry name" value="P-loop containing nucleoside triphosphate hydrolases"/>
    <property type="match status" value="1"/>
</dbReference>
<dbReference type="InterPro" id="IPR049945">
    <property type="entry name" value="AAA_22"/>
</dbReference>
<protein>
    <submittedName>
        <fullName evidence="2">AAA family ATPase</fullName>
    </submittedName>
</protein>
<dbReference type="EMBL" id="QQNB01000004">
    <property type="protein sequence ID" value="RDE04378.1"/>
    <property type="molecule type" value="Genomic_DNA"/>
</dbReference>
<proteinExistence type="predicted"/>
<organism evidence="2 3">
    <name type="scientific">Sphingomonas aracearum</name>
    <dbReference type="NCBI Taxonomy" id="2283317"/>
    <lineage>
        <taxon>Bacteria</taxon>
        <taxon>Pseudomonadati</taxon>
        <taxon>Pseudomonadota</taxon>
        <taxon>Alphaproteobacteria</taxon>
        <taxon>Sphingomonadales</taxon>
        <taxon>Sphingomonadaceae</taxon>
        <taxon>Sphingomonas</taxon>
    </lineage>
</organism>
<dbReference type="SMART" id="SM00382">
    <property type="entry name" value="AAA"/>
    <property type="match status" value="1"/>
</dbReference>
<dbReference type="Proteomes" id="UP000253918">
    <property type="component" value="Unassembled WGS sequence"/>
</dbReference>
<comment type="caution">
    <text evidence="2">The sequence shown here is derived from an EMBL/GenBank/DDBJ whole genome shotgun (WGS) entry which is preliminary data.</text>
</comment>
<dbReference type="InterPro" id="IPR003593">
    <property type="entry name" value="AAA+_ATPase"/>
</dbReference>
<sequence length="326" mass="36242">MLADVQQAYGLARPFQGAGNFETEHQSMLVREVCAAVQTGRLVVVSGLVGSGKTHLLRRIEDELTRAGKVTVAKSLAVDKRRTSLTSLIEAMFYDLSPGDRAQVKIPKQAERRERDLRDLMKKGRRPVVLVVDEAHDLHHKTLTGLKRLMEVVADAGVLLSVLLVGHPRLRNDLRRPQMEEIGYRTTIFDYEGIGADQRRDYVAWLLGACAAEGVKVADLMDEDAVDMLAERLRTPLQIEMHLTLAFEQGFRLDAKPVTADIVEQVLSRAIDDLEPTLTRNGYDATAIAQQFNAKPSEVRAFLAGSLDPDRGRELTEQLRQAGVPV</sequence>
<feature type="domain" description="AAA+ ATPase" evidence="1">
    <location>
        <begin position="39"/>
        <end position="195"/>
    </location>
</feature>